<dbReference type="Pfam" id="PF02002">
    <property type="entry name" value="TFIIE_alpha"/>
    <property type="match status" value="1"/>
</dbReference>
<evidence type="ECO:0000256" key="4">
    <source>
        <dbReference type="HAMAP-Rule" id="MF_01909"/>
    </source>
</evidence>
<dbReference type="Gene3D" id="1.10.10.10">
    <property type="entry name" value="Winged helix-like DNA-binding domain superfamily/Winged helix DNA-binding domain"/>
    <property type="match status" value="1"/>
</dbReference>
<protein>
    <recommendedName>
        <fullName evidence="4">Transcription factor E</fullName>
        <shortName evidence="4">TFE</shortName>
    </recommendedName>
    <alternativeName>
        <fullName evidence="4">TFIIE subunit alpha homolog</fullName>
    </alternativeName>
    <alternativeName>
        <fullName evidence="4">Transcription initiation factor TFIIE</fullName>
    </alternativeName>
</protein>
<dbReference type="AlphaFoldDB" id="A0A833DT22"/>
<dbReference type="InterPro" id="IPR039997">
    <property type="entry name" value="TFE"/>
</dbReference>
<dbReference type="PIRSF" id="PIRSF006373">
    <property type="entry name" value="TF_E_archaea"/>
    <property type="match status" value="1"/>
</dbReference>
<organism evidence="6 7">
    <name type="scientific">Ignisphaera aggregans</name>
    <dbReference type="NCBI Taxonomy" id="334771"/>
    <lineage>
        <taxon>Archaea</taxon>
        <taxon>Thermoproteota</taxon>
        <taxon>Thermoprotei</taxon>
        <taxon>Desulfurococcales</taxon>
        <taxon>Desulfurococcaceae</taxon>
        <taxon>Ignisphaera</taxon>
    </lineage>
</organism>
<dbReference type="PANTHER" id="PTHR13097:SF7">
    <property type="entry name" value="GENERAL TRANSCRIPTION FACTOR IIE SUBUNIT 1"/>
    <property type="match status" value="1"/>
</dbReference>
<dbReference type="SUPFAM" id="SSF46785">
    <property type="entry name" value="Winged helix' DNA-binding domain"/>
    <property type="match status" value="1"/>
</dbReference>
<keyword evidence="1 4" id="KW-0805">Transcription regulation</keyword>
<accession>A0A833DT22</accession>
<reference evidence="6" key="1">
    <citation type="journal article" date="2020" name="ISME J.">
        <title>Gammaproteobacteria mediating utilization of methyl-, sulfur- and petroleum organic compounds in deep ocean hydrothermal plumes.</title>
        <authorList>
            <person name="Zhou Z."/>
            <person name="Liu Y."/>
            <person name="Pan J."/>
            <person name="Cron B.R."/>
            <person name="Toner B.M."/>
            <person name="Anantharaman K."/>
            <person name="Breier J.A."/>
            <person name="Dick G.J."/>
            <person name="Li M."/>
        </authorList>
    </citation>
    <scope>NUCLEOTIDE SEQUENCE</scope>
    <source>
        <strain evidence="6">SZUA-1435</strain>
    </source>
</reference>
<dbReference type="HAMAP" id="MF_01909">
    <property type="entry name" value="TFE_arch"/>
    <property type="match status" value="1"/>
</dbReference>
<keyword evidence="2 4" id="KW-0238">DNA-binding</keyword>
<dbReference type="SMART" id="SM00531">
    <property type="entry name" value="TFIIE"/>
    <property type="match status" value="1"/>
</dbReference>
<evidence type="ECO:0000313" key="7">
    <source>
        <dbReference type="Proteomes" id="UP000605805"/>
    </source>
</evidence>
<comment type="caution">
    <text evidence="6">The sequence shown here is derived from an EMBL/GenBank/DDBJ whole genome shotgun (WGS) entry which is preliminary data.</text>
</comment>
<dbReference type="InterPro" id="IPR017919">
    <property type="entry name" value="TFIIE/TFIIEa_HTH"/>
</dbReference>
<dbReference type="GO" id="GO:0006367">
    <property type="term" value="P:transcription initiation at RNA polymerase II promoter"/>
    <property type="evidence" value="ECO:0007669"/>
    <property type="project" value="InterPro"/>
</dbReference>
<feature type="domain" description="HTH TFE/IIEalpha-type" evidence="5">
    <location>
        <begin position="3"/>
        <end position="87"/>
    </location>
</feature>
<comment type="function">
    <text evidence="4">Transcription factor that plays a role in the activation of archaeal genes transcribed by RNA polymerase. Facilitates transcription initiation by enhancing TATA-box recognition by TATA-box-binding protein (Tbp), and transcription factor B (Tfb) and RNA polymerase recruitment. Not absolutely required for transcription in vitro, but particularly important in cases where Tbp or Tfb function is not optimal. It dynamically alters the nucleic acid-binding properties of RNA polymerases by stabilizing the initiation complex and destabilizing elongation complexes. Seems to translocate with the RNA polymerase following initiation and acts by binding to the non template strand of the transcription bubble in elongation complexes.</text>
</comment>
<dbReference type="InterPro" id="IPR036390">
    <property type="entry name" value="WH_DNA-bd_sf"/>
</dbReference>
<evidence type="ECO:0000313" key="6">
    <source>
        <dbReference type="EMBL" id="HIP56872.1"/>
    </source>
</evidence>
<evidence type="ECO:0000256" key="3">
    <source>
        <dbReference type="ARBA" id="ARBA00023163"/>
    </source>
</evidence>
<sequence>MSAREKLLKLVEALTGDVGRKVFEVLLEHSGEMSDEEIAQAVNLRINDVRKVLYELAKYGMVSYKRISTRDSLWYSYKWYIDEDALMRTLLQRKKSVLKKLEERLAYEESGVFYVCPVDGSRYSFDEAFENYFKCPRCGSDLVEVNNDAVVEYLRRLIDKLRQEIEEDERNISSRPI</sequence>
<dbReference type="PANTHER" id="PTHR13097">
    <property type="entry name" value="TRANSCRIPTION INITIATION FACTOR IIE, ALPHA SUBUNIT"/>
    <property type="match status" value="1"/>
</dbReference>
<gene>
    <name evidence="4" type="primary">tfe</name>
    <name evidence="6" type="ORF">EYH02_02215</name>
</gene>
<dbReference type="GO" id="GO:0006355">
    <property type="term" value="P:regulation of DNA-templated transcription"/>
    <property type="evidence" value="ECO:0007669"/>
    <property type="project" value="InterPro"/>
</dbReference>
<comment type="similarity">
    <text evidence="4">Belongs to the TFE family.</text>
</comment>
<dbReference type="InterPro" id="IPR016481">
    <property type="entry name" value="TF_E_archaea"/>
</dbReference>
<evidence type="ECO:0000256" key="1">
    <source>
        <dbReference type="ARBA" id="ARBA00023015"/>
    </source>
</evidence>
<dbReference type="InterPro" id="IPR036388">
    <property type="entry name" value="WH-like_DNA-bd_sf"/>
</dbReference>
<evidence type="ECO:0000259" key="5">
    <source>
        <dbReference type="PROSITE" id="PS51344"/>
    </source>
</evidence>
<dbReference type="EMBL" id="DQTV01000044">
    <property type="protein sequence ID" value="HIP56872.1"/>
    <property type="molecule type" value="Genomic_DNA"/>
</dbReference>
<dbReference type="InterPro" id="IPR002853">
    <property type="entry name" value="TFIIE_asu"/>
</dbReference>
<dbReference type="PROSITE" id="PS51344">
    <property type="entry name" value="HTH_TFE_IIE"/>
    <property type="match status" value="1"/>
</dbReference>
<keyword evidence="3 4" id="KW-0804">Transcription</keyword>
<dbReference type="GO" id="GO:0003677">
    <property type="term" value="F:DNA binding"/>
    <property type="evidence" value="ECO:0007669"/>
    <property type="project" value="UniProtKB-KW"/>
</dbReference>
<evidence type="ECO:0000256" key="2">
    <source>
        <dbReference type="ARBA" id="ARBA00023125"/>
    </source>
</evidence>
<comment type="domain">
    <text evidence="4">The winged helix domain is involved in binding to DNA in the preinitiation complex.</text>
</comment>
<comment type="subunit">
    <text evidence="4">Monomer. Interaction with RNA polymerase subunits RpoF and RpoE is necessary for Tfe stimulatory transcription activity. Able to interact with Tbp and RNA polymerase in the absence of DNA promoter. Interacts both with the preinitiation and elongation complexes.</text>
</comment>
<name>A0A833DT22_9CREN</name>
<dbReference type="InterPro" id="IPR024550">
    <property type="entry name" value="TFIIEa/SarR/Rpc3_HTH_dom"/>
</dbReference>
<dbReference type="Proteomes" id="UP000605805">
    <property type="component" value="Unassembled WGS sequence"/>
</dbReference>
<proteinExistence type="inferred from homology"/>